<evidence type="ECO:0000313" key="3">
    <source>
        <dbReference type="Proteomes" id="UP000299102"/>
    </source>
</evidence>
<feature type="compositionally biased region" description="Low complexity" evidence="1">
    <location>
        <begin position="1"/>
        <end position="10"/>
    </location>
</feature>
<name>A0A4C1WFE5_EUMVA</name>
<feature type="region of interest" description="Disordered" evidence="1">
    <location>
        <begin position="1"/>
        <end position="23"/>
    </location>
</feature>
<dbReference type="AlphaFoldDB" id="A0A4C1WFE5"/>
<evidence type="ECO:0000313" key="2">
    <source>
        <dbReference type="EMBL" id="GBP48845.1"/>
    </source>
</evidence>
<dbReference type="EMBL" id="BGZK01000531">
    <property type="protein sequence ID" value="GBP48845.1"/>
    <property type="molecule type" value="Genomic_DNA"/>
</dbReference>
<keyword evidence="3" id="KW-1185">Reference proteome</keyword>
<accession>A0A4C1WFE5</accession>
<sequence>MDEPARAAPAAAPPALPASKGWPAPAPGSLEIYDMRPGYVRKYENGIRIASGIGDEIESGTGIYIKRGAGVGNENDTTPIDNGKVSKSCHARSGAGDAKCTNCVKEHVTATKKHLCILIKKGLRGRVVNPFFRDPGRQWSRPARADPALN</sequence>
<organism evidence="2 3">
    <name type="scientific">Eumeta variegata</name>
    <name type="common">Bagworm moth</name>
    <name type="synonym">Eumeta japonica</name>
    <dbReference type="NCBI Taxonomy" id="151549"/>
    <lineage>
        <taxon>Eukaryota</taxon>
        <taxon>Metazoa</taxon>
        <taxon>Ecdysozoa</taxon>
        <taxon>Arthropoda</taxon>
        <taxon>Hexapoda</taxon>
        <taxon>Insecta</taxon>
        <taxon>Pterygota</taxon>
        <taxon>Neoptera</taxon>
        <taxon>Endopterygota</taxon>
        <taxon>Lepidoptera</taxon>
        <taxon>Glossata</taxon>
        <taxon>Ditrysia</taxon>
        <taxon>Tineoidea</taxon>
        <taxon>Psychidae</taxon>
        <taxon>Oiketicinae</taxon>
        <taxon>Eumeta</taxon>
    </lineage>
</organism>
<reference evidence="2 3" key="1">
    <citation type="journal article" date="2019" name="Commun. Biol.">
        <title>The bagworm genome reveals a unique fibroin gene that provides high tensile strength.</title>
        <authorList>
            <person name="Kono N."/>
            <person name="Nakamura H."/>
            <person name="Ohtoshi R."/>
            <person name="Tomita M."/>
            <person name="Numata K."/>
            <person name="Arakawa K."/>
        </authorList>
    </citation>
    <scope>NUCLEOTIDE SEQUENCE [LARGE SCALE GENOMIC DNA]</scope>
</reference>
<proteinExistence type="predicted"/>
<evidence type="ECO:0000256" key="1">
    <source>
        <dbReference type="SAM" id="MobiDB-lite"/>
    </source>
</evidence>
<protein>
    <submittedName>
        <fullName evidence="2">Uncharacterized protein</fullName>
    </submittedName>
</protein>
<gene>
    <name evidence="2" type="ORF">EVAR_8454_1</name>
</gene>
<dbReference type="Proteomes" id="UP000299102">
    <property type="component" value="Unassembled WGS sequence"/>
</dbReference>
<comment type="caution">
    <text evidence="2">The sequence shown here is derived from an EMBL/GenBank/DDBJ whole genome shotgun (WGS) entry which is preliminary data.</text>
</comment>